<dbReference type="AlphaFoldDB" id="A0A8I1HVJ1"/>
<dbReference type="PROSITE" id="PS51257">
    <property type="entry name" value="PROKAR_LIPOPROTEIN"/>
    <property type="match status" value="1"/>
</dbReference>
<dbReference type="EMBL" id="JAEHFL010000011">
    <property type="protein sequence ID" value="MBK3428440.1"/>
    <property type="molecule type" value="Genomic_DNA"/>
</dbReference>
<dbReference type="Proteomes" id="UP000603369">
    <property type="component" value="Unassembled WGS sequence"/>
</dbReference>
<accession>A0A8I1HVJ1</accession>
<sequence length="193" mass="20119">MVTKLGRKVPAAALALVLSCTSAAVANADTQNAENIQKPEPITTHELSPADMDAAQRNMETLFTTLLYQDNGKWVVNEKEARETGISVKELQTIANSLNGRDANGKPQISTYHSVKSPEYRKCVLNAVGLGGLTASAAGGGSQLAYLIAVKNWKEVAWVLARLVGVNALKGGVAGAAAALAGAGAWCATKWAS</sequence>
<protein>
    <recommendedName>
        <fullName evidence="4">Secreted protein</fullName>
    </recommendedName>
</protein>
<gene>
    <name evidence="2" type="ORF">JDP02_07955</name>
</gene>
<keyword evidence="3" id="KW-1185">Reference proteome</keyword>
<evidence type="ECO:0008006" key="4">
    <source>
        <dbReference type="Google" id="ProtNLM"/>
    </source>
</evidence>
<feature type="chain" id="PRO_5034203918" description="Secreted protein" evidence="1">
    <location>
        <begin position="29"/>
        <end position="193"/>
    </location>
</feature>
<organism evidence="2 3">
    <name type="scientific">Corynebacterium tuberculostearicum</name>
    <dbReference type="NCBI Taxonomy" id="38304"/>
    <lineage>
        <taxon>Bacteria</taxon>
        <taxon>Bacillati</taxon>
        <taxon>Actinomycetota</taxon>
        <taxon>Actinomycetes</taxon>
        <taxon>Mycobacteriales</taxon>
        <taxon>Corynebacteriaceae</taxon>
        <taxon>Corynebacterium</taxon>
    </lineage>
</organism>
<comment type="caution">
    <text evidence="2">The sequence shown here is derived from an EMBL/GenBank/DDBJ whole genome shotgun (WGS) entry which is preliminary data.</text>
</comment>
<dbReference type="RefSeq" id="WP_040425079.1">
    <property type="nucleotide sequence ID" value="NZ_JAEHFL010000011.1"/>
</dbReference>
<evidence type="ECO:0000313" key="2">
    <source>
        <dbReference type="EMBL" id="MBK3428440.1"/>
    </source>
</evidence>
<reference evidence="2 3" key="1">
    <citation type="submission" date="2020-12" db="EMBL/GenBank/DDBJ databases">
        <title>Draft genome sequence of the commensal strain Corynebacterium tuberculostearicum MFP09/CIP 102622 isolated from human skin.</title>
        <authorList>
            <person name="Boukerb A.M."/>
            <person name="Janvier X."/>
            <person name="Feuilloley M.G.J."/>
            <person name="Groboillot A."/>
        </authorList>
    </citation>
    <scope>NUCLEOTIDE SEQUENCE [LARGE SCALE GENOMIC DNA]</scope>
    <source>
        <strain evidence="2 3">CIP 102622</strain>
    </source>
</reference>
<proteinExistence type="predicted"/>
<keyword evidence="1" id="KW-0732">Signal</keyword>
<feature type="signal peptide" evidence="1">
    <location>
        <begin position="1"/>
        <end position="28"/>
    </location>
</feature>
<evidence type="ECO:0000313" key="3">
    <source>
        <dbReference type="Proteomes" id="UP000603369"/>
    </source>
</evidence>
<name>A0A8I1HVJ1_9CORY</name>
<evidence type="ECO:0000256" key="1">
    <source>
        <dbReference type="SAM" id="SignalP"/>
    </source>
</evidence>